<keyword evidence="1" id="KW-0812">Transmembrane</keyword>
<keyword evidence="1" id="KW-0472">Membrane</keyword>
<accession>Q984E5</accession>
<evidence type="ECO:0000256" key="1">
    <source>
        <dbReference type="SAM" id="Phobius"/>
    </source>
</evidence>
<dbReference type="KEGG" id="mlo:mlr8038"/>
<gene>
    <name evidence="2" type="ordered locus">mlr8038</name>
</gene>
<dbReference type="EMBL" id="BA000012">
    <property type="protein sequence ID" value="BAB53685.1"/>
    <property type="molecule type" value="Genomic_DNA"/>
</dbReference>
<feature type="transmembrane region" description="Helical" evidence="1">
    <location>
        <begin position="39"/>
        <end position="58"/>
    </location>
</feature>
<name>Q984E5_RHILO</name>
<sequence length="295" mass="32423">MNEVGAFLVGCTCRHWQGGRNCTRYLGVLGAVGMHKPTLARVIAAPFLFFIVLLIAAWTSGYQEIICEETKRGEELCSAYNLAFFFLIKLREFVDKYDGLITALATLAIGAFTYTLWKSTDKLWRAGRDEFIAGRRPWTGIVSVKMGSSLSISETSVTGTLSFELRNFGNSPAEYVLGQAKFFAFEQVGDAVQFSGRAERTLGSVGTTIFPGQILPDQNIGFFTLPEEGFISPTQSGFLAGNIRYFFSVDDSFHTTPFVYLLSRNDGSALFDGNPTIIKADDLTILPTPMGKSPT</sequence>
<feature type="transmembrane region" description="Helical" evidence="1">
    <location>
        <begin position="99"/>
        <end position="117"/>
    </location>
</feature>
<evidence type="ECO:0000313" key="2">
    <source>
        <dbReference type="EMBL" id="BAB53685.1"/>
    </source>
</evidence>
<dbReference type="AlphaFoldDB" id="Q984E5"/>
<organism evidence="2 3">
    <name type="scientific">Mesorhizobium japonicum (strain LMG 29417 / CECT 9101 / MAFF 303099)</name>
    <name type="common">Mesorhizobium loti (strain MAFF 303099)</name>
    <dbReference type="NCBI Taxonomy" id="266835"/>
    <lineage>
        <taxon>Bacteria</taxon>
        <taxon>Pseudomonadati</taxon>
        <taxon>Pseudomonadota</taxon>
        <taxon>Alphaproteobacteria</taxon>
        <taxon>Hyphomicrobiales</taxon>
        <taxon>Phyllobacteriaceae</taxon>
        <taxon>Mesorhizobium</taxon>
    </lineage>
</organism>
<dbReference type="HOGENOM" id="CLU_942928_0_0_5"/>
<dbReference type="Proteomes" id="UP000000552">
    <property type="component" value="Chromosome"/>
</dbReference>
<reference evidence="2 3" key="1">
    <citation type="journal article" date="2000" name="DNA Res.">
        <title>Complete genome structure of the nitrogen-fixing symbiotic bacterium Mesorhizobium loti.</title>
        <authorList>
            <person name="Kaneko T."/>
            <person name="Nakamura Y."/>
            <person name="Sato S."/>
            <person name="Asamizu E."/>
            <person name="Kato T."/>
            <person name="Sasamoto S."/>
            <person name="Watanabe A."/>
            <person name="Idesawa K."/>
            <person name="Ishikawa A."/>
            <person name="Kawashima K."/>
            <person name="Kimura T."/>
            <person name="Kishida Y."/>
            <person name="Kiyokawa C."/>
            <person name="Kohara M."/>
            <person name="Matsumoto M."/>
            <person name="Matsuno A."/>
            <person name="Mochizuki Y."/>
            <person name="Nakayama S."/>
            <person name="Nakazaki N."/>
            <person name="Shimpo S."/>
            <person name="Sugimoto M."/>
            <person name="Takeuchi C."/>
            <person name="Yamada M."/>
            <person name="Tabata S."/>
        </authorList>
    </citation>
    <scope>NUCLEOTIDE SEQUENCE [LARGE SCALE GENOMIC DNA]</scope>
    <source>
        <strain evidence="3">LMG 29417 / CECT 9101 / MAFF 303099</strain>
    </source>
</reference>
<evidence type="ECO:0000313" key="3">
    <source>
        <dbReference type="Proteomes" id="UP000000552"/>
    </source>
</evidence>
<proteinExistence type="predicted"/>
<protein>
    <submittedName>
        <fullName evidence="2">Mlr8038 protein</fullName>
    </submittedName>
</protein>
<keyword evidence="1" id="KW-1133">Transmembrane helix</keyword>